<evidence type="ECO:0000313" key="2">
    <source>
        <dbReference type="Proteomes" id="UP000184076"/>
    </source>
</evidence>
<reference evidence="2" key="1">
    <citation type="submission" date="2016-11" db="EMBL/GenBank/DDBJ databases">
        <authorList>
            <person name="Varghese N."/>
            <person name="Submissions S."/>
        </authorList>
    </citation>
    <scope>NUCLEOTIDE SEQUENCE [LARGE SCALE GENOMIC DNA]</scope>
    <source>
        <strain evidence="2">DSM 9756</strain>
    </source>
</reference>
<dbReference type="STRING" id="1121391.SAMN02745206_03630"/>
<dbReference type="Proteomes" id="UP000184076">
    <property type="component" value="Unassembled WGS sequence"/>
</dbReference>
<name>A0A1M5IM36_9BACT</name>
<dbReference type="AlphaFoldDB" id="A0A1M5IM36"/>
<sequence length="49" mass="5573">MTCKRIVIGPAIIEKRHLQKSHLPCVRQEEVILLRMHCKQDAPSGACFS</sequence>
<dbReference type="EMBL" id="FQVB01000058">
    <property type="protein sequence ID" value="SHG29306.1"/>
    <property type="molecule type" value="Genomic_DNA"/>
</dbReference>
<organism evidence="1 2">
    <name type="scientific">Desulfacinum infernum DSM 9756</name>
    <dbReference type="NCBI Taxonomy" id="1121391"/>
    <lineage>
        <taxon>Bacteria</taxon>
        <taxon>Pseudomonadati</taxon>
        <taxon>Thermodesulfobacteriota</taxon>
        <taxon>Syntrophobacteria</taxon>
        <taxon>Syntrophobacterales</taxon>
        <taxon>Syntrophobacteraceae</taxon>
        <taxon>Desulfacinum</taxon>
    </lineage>
</organism>
<gene>
    <name evidence="1" type="ORF">SAMN02745206_03630</name>
</gene>
<evidence type="ECO:0000313" key="1">
    <source>
        <dbReference type="EMBL" id="SHG29306.1"/>
    </source>
</evidence>
<proteinExistence type="predicted"/>
<accession>A0A1M5IM36</accession>
<keyword evidence="2" id="KW-1185">Reference proteome</keyword>
<protein>
    <submittedName>
        <fullName evidence="1">Uncharacterized protein</fullName>
    </submittedName>
</protein>